<gene>
    <name evidence="1" type="ORF">LC087_04550</name>
</gene>
<organism evidence="1 2">
    <name type="scientific">Bacillus carboniphilus</name>
    <dbReference type="NCBI Taxonomy" id="86663"/>
    <lineage>
        <taxon>Bacteria</taxon>
        <taxon>Bacillati</taxon>
        <taxon>Bacillota</taxon>
        <taxon>Bacilli</taxon>
        <taxon>Bacillales</taxon>
        <taxon>Bacillaceae</taxon>
        <taxon>Bacillus</taxon>
    </lineage>
</organism>
<evidence type="ECO:0000313" key="1">
    <source>
        <dbReference type="EMBL" id="WLR43447.1"/>
    </source>
</evidence>
<dbReference type="SUPFAM" id="SSF49764">
    <property type="entry name" value="HSP20-like chaperones"/>
    <property type="match status" value="1"/>
</dbReference>
<evidence type="ECO:0008006" key="3">
    <source>
        <dbReference type="Google" id="ProtNLM"/>
    </source>
</evidence>
<protein>
    <recommendedName>
        <fullName evidence="3">Spore coat protein</fullName>
    </recommendedName>
</protein>
<accession>A0ABY9JVL1</accession>
<evidence type="ECO:0000313" key="2">
    <source>
        <dbReference type="Proteomes" id="UP001197974"/>
    </source>
</evidence>
<dbReference type="Gene3D" id="2.60.40.790">
    <property type="match status" value="1"/>
</dbReference>
<dbReference type="RefSeq" id="WP_226538236.1">
    <property type="nucleotide sequence ID" value="NZ_CP129013.1"/>
</dbReference>
<dbReference type="InterPro" id="IPR008978">
    <property type="entry name" value="HSP20-like_chaperone"/>
</dbReference>
<keyword evidence="2" id="KW-1185">Reference proteome</keyword>
<name>A0ABY9JVL1_9BACI</name>
<reference evidence="1 2" key="1">
    <citation type="submission" date="2023-06" db="EMBL/GenBank/DDBJ databases">
        <title>Five Gram-positive bacteria isolated from mangrove sediments in Shenzhen, Guangdong, China.</title>
        <authorList>
            <person name="Yu S."/>
            <person name="Zheng W."/>
            <person name="Huang Y."/>
        </authorList>
    </citation>
    <scope>NUCLEOTIDE SEQUENCE [LARGE SCALE GENOMIC DNA]</scope>
    <source>
        <strain evidence="1 2">SaN35-3</strain>
    </source>
</reference>
<dbReference type="Proteomes" id="UP001197974">
    <property type="component" value="Chromosome"/>
</dbReference>
<dbReference type="EMBL" id="CP129013">
    <property type="protein sequence ID" value="WLR43447.1"/>
    <property type="molecule type" value="Genomic_DNA"/>
</dbReference>
<proteinExistence type="predicted"/>
<sequence length="111" mass="13265">MDDNQGLNLKEVEQWMDQFLEDPFTTFLDEAMFPVYLYEMCETYLIEAQVPTSKLKNIDIYIQEQQSIIIQLKNEPTISREIILPIQLQENQINYQFKDQVLQVLISKKME</sequence>